<evidence type="ECO:0000256" key="7">
    <source>
        <dbReference type="SAM" id="Coils"/>
    </source>
</evidence>
<dbReference type="EMBL" id="QCYY01001636">
    <property type="protein sequence ID" value="ROT76602.1"/>
    <property type="molecule type" value="Genomic_DNA"/>
</dbReference>
<protein>
    <submittedName>
        <fullName evidence="10">Putative nhl repeat-containing protein</fullName>
    </submittedName>
</protein>
<feature type="compositionally biased region" description="Low complexity" evidence="8">
    <location>
        <begin position="124"/>
        <end position="136"/>
    </location>
</feature>
<keyword evidence="11" id="KW-1185">Reference proteome</keyword>
<dbReference type="PROSITE" id="PS50089">
    <property type="entry name" value="ZF_RING_2"/>
    <property type="match status" value="1"/>
</dbReference>
<evidence type="ECO:0000256" key="6">
    <source>
        <dbReference type="PROSITE-ProRule" id="PRU00504"/>
    </source>
</evidence>
<dbReference type="Pfam" id="PF15227">
    <property type="entry name" value="zf-C3HC4_4"/>
    <property type="match status" value="1"/>
</dbReference>
<keyword evidence="2" id="KW-0677">Repeat</keyword>
<dbReference type="InterPro" id="IPR001258">
    <property type="entry name" value="NHL_repeat"/>
</dbReference>
<dbReference type="STRING" id="6689.A0A3R7M9F7"/>
<dbReference type="SUPFAM" id="SSF63825">
    <property type="entry name" value="YWTD domain"/>
    <property type="match status" value="1"/>
</dbReference>
<dbReference type="PROSITE" id="PS00518">
    <property type="entry name" value="ZF_RING_1"/>
    <property type="match status" value="1"/>
</dbReference>
<dbReference type="Gene3D" id="3.30.40.10">
    <property type="entry name" value="Zinc/RING finger domain, C3HC4 (zinc finger)"/>
    <property type="match status" value="1"/>
</dbReference>
<comment type="caution">
    <text evidence="10">The sequence shown here is derived from an EMBL/GenBank/DDBJ whole genome shotgun (WGS) entry which is preliminary data.</text>
</comment>
<evidence type="ECO:0000256" key="5">
    <source>
        <dbReference type="PROSITE-ProRule" id="PRU00175"/>
    </source>
</evidence>
<dbReference type="InterPro" id="IPR013083">
    <property type="entry name" value="Znf_RING/FYVE/PHD"/>
</dbReference>
<sequence length="672" mass="73486">MPAATTREPPSERRRLPKRSSSSASTLRRDPPGSSNVIITGYTSVNTDLPPITSSDVLKPAGDASSPQTRPRESPGGSPGSSTSSGVSSLGSASLQRKLPRSPAKRSASLHQQRPSSINGFGGPSTSDTSSVSSSPESERLDEDELTCAICLDLLHRPRSLPCGHSFCLVCLQNYVNSCRMMFTCPSCRAAAQVPHEGVVGLPINKVLAKGAQLMRQRRQCGDTPVCFTCQTAVGVSECGHCGRMWCDICGASHALSVRDAVIELQERLVAARETLYYRAEEDELRFDKLEENIKDAVTERIEQVNEDGRRLISQVQEMRKDNQQRSENLAEDITDLLKTNISLKEDVPVEWKKVGRLHAKLSHLAKAVSAAKGPRVTLDESTFSLSTPSVEVPEIQVEVRAEEDEEKPATQKDYSLLYRSKSSLARIRWGQQLGERPAGVAVSPWTSQIFVSGSDTCRIFMFDSSGRQVASFGSRGRKDGQFLCPISIAFSHVSKEVFISDKWKHCIHVFDSDGNFIRQLGRKGKGFGHFISPEGIATDRFGRIYVADTCNHRVQILDSDGVFLREVGVVSSETLQDGRRFTKSEFNEPSGVAASLDGSRVYVVDTGNHRIKPHPYPPPTLHPPIPPPSTNPPSLTPFSGVRRGRTGERILNFGSSRAAQGPSLIPGVHSR</sequence>
<dbReference type="CDD" id="cd05819">
    <property type="entry name" value="NHL"/>
    <property type="match status" value="1"/>
</dbReference>
<reference evidence="10 11" key="1">
    <citation type="submission" date="2018-04" db="EMBL/GenBank/DDBJ databases">
        <authorList>
            <person name="Zhang X."/>
            <person name="Yuan J."/>
            <person name="Li F."/>
            <person name="Xiang J."/>
        </authorList>
    </citation>
    <scope>NUCLEOTIDE SEQUENCE [LARGE SCALE GENOMIC DNA]</scope>
    <source>
        <tissue evidence="10">Muscle</tissue>
    </source>
</reference>
<feature type="compositionally biased region" description="Polar residues" evidence="8">
    <location>
        <begin position="109"/>
        <end position="119"/>
    </location>
</feature>
<proteinExistence type="predicted"/>
<dbReference type="PANTHER" id="PTHR24104:SF25">
    <property type="entry name" value="PROTEIN LIN-41"/>
    <property type="match status" value="1"/>
</dbReference>
<feature type="domain" description="RING-type" evidence="9">
    <location>
        <begin position="148"/>
        <end position="189"/>
    </location>
</feature>
<dbReference type="Pfam" id="PF17170">
    <property type="entry name" value="DUF5128"/>
    <property type="match status" value="1"/>
</dbReference>
<organism evidence="10 11">
    <name type="scientific">Penaeus vannamei</name>
    <name type="common">Whiteleg shrimp</name>
    <name type="synonym">Litopenaeus vannamei</name>
    <dbReference type="NCBI Taxonomy" id="6689"/>
    <lineage>
        <taxon>Eukaryota</taxon>
        <taxon>Metazoa</taxon>
        <taxon>Ecdysozoa</taxon>
        <taxon>Arthropoda</taxon>
        <taxon>Crustacea</taxon>
        <taxon>Multicrustacea</taxon>
        <taxon>Malacostraca</taxon>
        <taxon>Eumalacostraca</taxon>
        <taxon>Eucarida</taxon>
        <taxon>Decapoda</taxon>
        <taxon>Dendrobranchiata</taxon>
        <taxon>Penaeoidea</taxon>
        <taxon>Penaeidae</taxon>
        <taxon>Penaeus</taxon>
    </lineage>
</organism>
<dbReference type="Proteomes" id="UP000283509">
    <property type="component" value="Unassembled WGS sequence"/>
</dbReference>
<dbReference type="AlphaFoldDB" id="A0A3R7M9F7"/>
<evidence type="ECO:0000313" key="10">
    <source>
        <dbReference type="EMBL" id="ROT76602.1"/>
    </source>
</evidence>
<dbReference type="InterPro" id="IPR011042">
    <property type="entry name" value="6-blade_b-propeller_TolB-like"/>
</dbReference>
<feature type="repeat" description="NHL" evidence="6">
    <location>
        <begin position="470"/>
        <end position="514"/>
    </location>
</feature>
<keyword evidence="1" id="KW-0479">Metal-binding</keyword>
<dbReference type="GO" id="GO:0043161">
    <property type="term" value="P:proteasome-mediated ubiquitin-dependent protein catabolic process"/>
    <property type="evidence" value="ECO:0007669"/>
    <property type="project" value="TreeGrafter"/>
</dbReference>
<feature type="compositionally biased region" description="Low complexity" evidence="8">
    <location>
        <begin position="74"/>
        <end position="94"/>
    </location>
</feature>
<keyword evidence="7" id="KW-0175">Coiled coil</keyword>
<name>A0A3R7M9F7_PENVA</name>
<evidence type="ECO:0000313" key="11">
    <source>
        <dbReference type="Proteomes" id="UP000283509"/>
    </source>
</evidence>
<feature type="region of interest" description="Disordered" evidence="8">
    <location>
        <begin position="615"/>
        <end position="635"/>
    </location>
</feature>
<keyword evidence="4" id="KW-0862">Zinc</keyword>
<gene>
    <name evidence="10" type="ORF">C7M84_004821</name>
</gene>
<dbReference type="PROSITE" id="PS51125">
    <property type="entry name" value="NHL"/>
    <property type="match status" value="2"/>
</dbReference>
<feature type="region of interest" description="Disordered" evidence="8">
    <location>
        <begin position="1"/>
        <end position="139"/>
    </location>
</feature>
<evidence type="ECO:0000256" key="1">
    <source>
        <dbReference type="ARBA" id="ARBA00022723"/>
    </source>
</evidence>
<dbReference type="InterPro" id="IPR017907">
    <property type="entry name" value="Znf_RING_CS"/>
</dbReference>
<dbReference type="PANTHER" id="PTHR24104">
    <property type="entry name" value="E3 UBIQUITIN-PROTEIN LIGASE NHLRC1-RELATED"/>
    <property type="match status" value="1"/>
</dbReference>
<reference evidence="10 11" key="2">
    <citation type="submission" date="2019-01" db="EMBL/GenBank/DDBJ databases">
        <title>The decoding of complex shrimp genome reveals the adaptation for benthos swimmer, frequently molting mechanism and breeding impact on genome.</title>
        <authorList>
            <person name="Sun Y."/>
            <person name="Gao Y."/>
            <person name="Yu Y."/>
        </authorList>
    </citation>
    <scope>NUCLEOTIDE SEQUENCE [LARGE SCALE GENOMIC DNA]</scope>
    <source>
        <tissue evidence="10">Muscle</tissue>
    </source>
</reference>
<evidence type="ECO:0000256" key="4">
    <source>
        <dbReference type="ARBA" id="ARBA00022833"/>
    </source>
</evidence>
<evidence type="ECO:0000256" key="2">
    <source>
        <dbReference type="ARBA" id="ARBA00022737"/>
    </source>
</evidence>
<dbReference type="SMART" id="SM00184">
    <property type="entry name" value="RING"/>
    <property type="match status" value="1"/>
</dbReference>
<dbReference type="GO" id="GO:0061630">
    <property type="term" value="F:ubiquitin protein ligase activity"/>
    <property type="evidence" value="ECO:0007669"/>
    <property type="project" value="TreeGrafter"/>
</dbReference>
<dbReference type="OrthoDB" id="342730at2759"/>
<feature type="coiled-coil region" evidence="7">
    <location>
        <begin position="280"/>
        <end position="322"/>
    </location>
</feature>
<dbReference type="SUPFAM" id="SSF57850">
    <property type="entry name" value="RING/U-box"/>
    <property type="match status" value="1"/>
</dbReference>
<dbReference type="InterPro" id="IPR050952">
    <property type="entry name" value="TRIM-NHL_E3_ligases"/>
</dbReference>
<dbReference type="GO" id="GO:0008270">
    <property type="term" value="F:zinc ion binding"/>
    <property type="evidence" value="ECO:0007669"/>
    <property type="project" value="UniProtKB-KW"/>
</dbReference>
<feature type="compositionally biased region" description="Polar residues" evidence="8">
    <location>
        <begin position="33"/>
        <end position="56"/>
    </location>
</feature>
<evidence type="ECO:0000259" key="9">
    <source>
        <dbReference type="PROSITE" id="PS50089"/>
    </source>
</evidence>
<dbReference type="GO" id="GO:0000209">
    <property type="term" value="P:protein polyubiquitination"/>
    <property type="evidence" value="ECO:0007669"/>
    <property type="project" value="TreeGrafter"/>
</dbReference>
<evidence type="ECO:0000256" key="3">
    <source>
        <dbReference type="ARBA" id="ARBA00022771"/>
    </source>
</evidence>
<feature type="repeat" description="NHL" evidence="6">
    <location>
        <begin position="518"/>
        <end position="561"/>
    </location>
</feature>
<dbReference type="InterPro" id="IPR001841">
    <property type="entry name" value="Znf_RING"/>
</dbReference>
<evidence type="ECO:0000256" key="8">
    <source>
        <dbReference type="SAM" id="MobiDB-lite"/>
    </source>
</evidence>
<accession>A0A3R7M9F7</accession>
<keyword evidence="3 5" id="KW-0863">Zinc-finger</keyword>
<dbReference type="Gene3D" id="2.120.10.30">
    <property type="entry name" value="TolB, C-terminal domain"/>
    <property type="match status" value="2"/>
</dbReference>
<dbReference type="Pfam" id="PF01436">
    <property type="entry name" value="NHL"/>
    <property type="match status" value="1"/>
</dbReference>